<evidence type="ECO:0000256" key="2">
    <source>
        <dbReference type="ARBA" id="ARBA00022999"/>
    </source>
</evidence>
<gene>
    <name evidence="7" type="ORF">AAFF_G00097550</name>
</gene>
<evidence type="ECO:0000313" key="8">
    <source>
        <dbReference type="Proteomes" id="UP001221898"/>
    </source>
</evidence>
<dbReference type="GO" id="GO:0019901">
    <property type="term" value="F:protein kinase binding"/>
    <property type="evidence" value="ECO:0007669"/>
    <property type="project" value="TreeGrafter"/>
</dbReference>
<dbReference type="GO" id="GO:0007169">
    <property type="term" value="P:cell surface receptor protein tyrosine kinase signaling pathway"/>
    <property type="evidence" value="ECO:0007669"/>
    <property type="project" value="TreeGrafter"/>
</dbReference>
<dbReference type="PROSITE" id="PS50001">
    <property type="entry name" value="SH2"/>
    <property type="match status" value="1"/>
</dbReference>
<feature type="domain" description="SH2" evidence="5">
    <location>
        <begin position="178"/>
        <end position="282"/>
    </location>
</feature>
<dbReference type="PANTHER" id="PTHR16186:SF10">
    <property type="entry name" value="SIGNAL-TRANSDUCING ADAPTOR PROTEIN 1"/>
    <property type="match status" value="1"/>
</dbReference>
<dbReference type="EMBL" id="JAINUG010000163">
    <property type="protein sequence ID" value="KAJ8390977.1"/>
    <property type="molecule type" value="Genomic_DNA"/>
</dbReference>
<dbReference type="SMART" id="SM00252">
    <property type="entry name" value="SH2"/>
    <property type="match status" value="1"/>
</dbReference>
<evidence type="ECO:0000259" key="6">
    <source>
        <dbReference type="PROSITE" id="PS50003"/>
    </source>
</evidence>
<dbReference type="InterPro" id="IPR039111">
    <property type="entry name" value="STAP1/STAP2"/>
</dbReference>
<name>A0AAD7RVB2_9TELE</name>
<feature type="domain" description="PH" evidence="6">
    <location>
        <begin position="22"/>
        <end position="119"/>
    </location>
</feature>
<dbReference type="SUPFAM" id="SSF50729">
    <property type="entry name" value="PH domain-like"/>
    <property type="match status" value="1"/>
</dbReference>
<sequence length="322" mass="37028">MASHNSNPRVINRRREKITALPLYYFGYLQKKYTGEKDYKRFLGELRGSTLFLYTDDTHDTYSERVELNNLRTMVVDTPKTKTGVSVYTLTLRQEEIQLKIDTPDAAEEWRNIIMTVAKLEIPSKLQLQLLPGQLLRLEEILEQERQRTAPALQTVPSGPSCPKPRPVPPSPTVSKETYDTVLLPCFFSVSRREAEQMLAKNPENGSIILRPATDNINYAITVRQVFNSGPVMKNYKVRTEDSGFLIELDELVTVPKLKDVVDHFLKMSLNQLRPYTLTQPYDTRIGETVCTGYSSIKKVWYLIKSRWCLSSHTWTSLLTSM</sequence>
<dbReference type="Gene3D" id="3.30.505.10">
    <property type="entry name" value="SH2 domain"/>
    <property type="match status" value="1"/>
</dbReference>
<feature type="region of interest" description="Disordered" evidence="4">
    <location>
        <begin position="148"/>
        <end position="175"/>
    </location>
</feature>
<dbReference type="InterPro" id="IPR011993">
    <property type="entry name" value="PH-like_dom_sf"/>
</dbReference>
<evidence type="ECO:0000256" key="4">
    <source>
        <dbReference type="SAM" id="MobiDB-lite"/>
    </source>
</evidence>
<comment type="caution">
    <text evidence="7">The sequence shown here is derived from an EMBL/GenBank/DDBJ whole genome shotgun (WGS) entry which is preliminary data.</text>
</comment>
<keyword evidence="8" id="KW-1185">Reference proteome</keyword>
<dbReference type="GO" id="GO:0035591">
    <property type="term" value="F:signaling adaptor activity"/>
    <property type="evidence" value="ECO:0007669"/>
    <property type="project" value="InterPro"/>
</dbReference>
<dbReference type="PROSITE" id="PS50003">
    <property type="entry name" value="PH_DOMAIN"/>
    <property type="match status" value="1"/>
</dbReference>
<dbReference type="InterPro" id="IPR000980">
    <property type="entry name" value="SH2"/>
</dbReference>
<dbReference type="Gene3D" id="2.30.29.30">
    <property type="entry name" value="Pleckstrin-homology domain (PH domain)/Phosphotyrosine-binding domain (PTB)"/>
    <property type="match status" value="1"/>
</dbReference>
<dbReference type="InterPro" id="IPR001849">
    <property type="entry name" value="PH_domain"/>
</dbReference>
<dbReference type="Pfam" id="PF00169">
    <property type="entry name" value="PH"/>
    <property type="match status" value="1"/>
</dbReference>
<proteinExistence type="predicted"/>
<accession>A0AAD7RVB2</accession>
<evidence type="ECO:0008006" key="9">
    <source>
        <dbReference type="Google" id="ProtNLM"/>
    </source>
</evidence>
<dbReference type="PANTHER" id="PTHR16186">
    <property type="entry name" value="SIGNAL-TRANSDUCING ADAPTOR PROTEIN-RELATED"/>
    <property type="match status" value="1"/>
</dbReference>
<keyword evidence="2 3" id="KW-0727">SH2 domain</keyword>
<dbReference type="GO" id="GO:0050861">
    <property type="term" value="P:positive regulation of B cell receptor signaling pathway"/>
    <property type="evidence" value="ECO:0007669"/>
    <property type="project" value="TreeGrafter"/>
</dbReference>
<dbReference type="Pfam" id="PF00017">
    <property type="entry name" value="SH2"/>
    <property type="match status" value="1"/>
</dbReference>
<dbReference type="Proteomes" id="UP001221898">
    <property type="component" value="Unassembled WGS sequence"/>
</dbReference>
<evidence type="ECO:0000313" key="7">
    <source>
        <dbReference type="EMBL" id="KAJ8390977.1"/>
    </source>
</evidence>
<feature type="compositionally biased region" description="Pro residues" evidence="4">
    <location>
        <begin position="160"/>
        <end position="172"/>
    </location>
</feature>
<dbReference type="SUPFAM" id="SSF55550">
    <property type="entry name" value="SH2 domain"/>
    <property type="match status" value="1"/>
</dbReference>
<evidence type="ECO:0000256" key="3">
    <source>
        <dbReference type="PROSITE-ProRule" id="PRU00191"/>
    </source>
</evidence>
<evidence type="ECO:0000259" key="5">
    <source>
        <dbReference type="PROSITE" id="PS50001"/>
    </source>
</evidence>
<dbReference type="AlphaFoldDB" id="A0AAD7RVB2"/>
<evidence type="ECO:0000256" key="1">
    <source>
        <dbReference type="ARBA" id="ARBA00022553"/>
    </source>
</evidence>
<protein>
    <recommendedName>
        <fullName evidence="9">Signal-transducing adaptor protein 1</fullName>
    </recommendedName>
</protein>
<dbReference type="InterPro" id="IPR036860">
    <property type="entry name" value="SH2_dom_sf"/>
</dbReference>
<keyword evidence="1" id="KW-0597">Phosphoprotein</keyword>
<dbReference type="SMART" id="SM00233">
    <property type="entry name" value="PH"/>
    <property type="match status" value="1"/>
</dbReference>
<reference evidence="7" key="1">
    <citation type="journal article" date="2023" name="Science">
        <title>Genome structures resolve the early diversification of teleost fishes.</title>
        <authorList>
            <person name="Parey E."/>
            <person name="Louis A."/>
            <person name="Montfort J."/>
            <person name="Bouchez O."/>
            <person name="Roques C."/>
            <person name="Iampietro C."/>
            <person name="Lluch J."/>
            <person name="Castinel A."/>
            <person name="Donnadieu C."/>
            <person name="Desvignes T."/>
            <person name="Floi Bucao C."/>
            <person name="Jouanno E."/>
            <person name="Wen M."/>
            <person name="Mejri S."/>
            <person name="Dirks R."/>
            <person name="Jansen H."/>
            <person name="Henkel C."/>
            <person name="Chen W.J."/>
            <person name="Zahm M."/>
            <person name="Cabau C."/>
            <person name="Klopp C."/>
            <person name="Thompson A.W."/>
            <person name="Robinson-Rechavi M."/>
            <person name="Braasch I."/>
            <person name="Lecointre G."/>
            <person name="Bobe J."/>
            <person name="Postlethwait J.H."/>
            <person name="Berthelot C."/>
            <person name="Roest Crollius H."/>
            <person name="Guiguen Y."/>
        </authorList>
    </citation>
    <scope>NUCLEOTIDE SEQUENCE</scope>
    <source>
        <strain evidence="7">NC1722</strain>
    </source>
</reference>
<organism evidence="7 8">
    <name type="scientific">Aldrovandia affinis</name>
    <dbReference type="NCBI Taxonomy" id="143900"/>
    <lineage>
        <taxon>Eukaryota</taxon>
        <taxon>Metazoa</taxon>
        <taxon>Chordata</taxon>
        <taxon>Craniata</taxon>
        <taxon>Vertebrata</taxon>
        <taxon>Euteleostomi</taxon>
        <taxon>Actinopterygii</taxon>
        <taxon>Neopterygii</taxon>
        <taxon>Teleostei</taxon>
        <taxon>Notacanthiformes</taxon>
        <taxon>Halosauridae</taxon>
        <taxon>Aldrovandia</taxon>
    </lineage>
</organism>